<dbReference type="InterPro" id="IPR025757">
    <property type="entry name" value="MIP1_Leuzipper"/>
</dbReference>
<evidence type="ECO:0000256" key="1">
    <source>
        <dbReference type="SAM" id="MobiDB-lite"/>
    </source>
</evidence>
<feature type="region of interest" description="Disordered" evidence="1">
    <location>
        <begin position="284"/>
        <end position="350"/>
    </location>
</feature>
<dbReference type="AlphaFoldDB" id="A0A8T0GSQ0"/>
<feature type="region of interest" description="Disordered" evidence="1">
    <location>
        <begin position="624"/>
        <end position="648"/>
    </location>
</feature>
<accession>A0A8T0GSQ0</accession>
<feature type="domain" description="Ternary complex factor MIP1 leucine-zipper" evidence="2">
    <location>
        <begin position="119"/>
        <end position="199"/>
    </location>
</feature>
<dbReference type="Proteomes" id="UP000822688">
    <property type="component" value="Chromosome 9"/>
</dbReference>
<dbReference type="PANTHER" id="PTHR46248">
    <property type="entry name" value="EXPRESSED PROTEIN"/>
    <property type="match status" value="1"/>
</dbReference>
<evidence type="ECO:0000313" key="3">
    <source>
        <dbReference type="EMBL" id="KAG0562696.1"/>
    </source>
</evidence>
<feature type="compositionally biased region" description="Polar residues" evidence="1">
    <location>
        <begin position="523"/>
        <end position="540"/>
    </location>
</feature>
<feature type="region of interest" description="Disordered" evidence="1">
    <location>
        <begin position="512"/>
        <end position="552"/>
    </location>
</feature>
<reference evidence="3" key="1">
    <citation type="submission" date="2020-06" db="EMBL/GenBank/DDBJ databases">
        <title>WGS assembly of Ceratodon purpureus strain R40.</title>
        <authorList>
            <person name="Carey S.B."/>
            <person name="Jenkins J."/>
            <person name="Shu S."/>
            <person name="Lovell J.T."/>
            <person name="Sreedasyam A."/>
            <person name="Maumus F."/>
            <person name="Tiley G.P."/>
            <person name="Fernandez-Pozo N."/>
            <person name="Barry K."/>
            <person name="Chen C."/>
            <person name="Wang M."/>
            <person name="Lipzen A."/>
            <person name="Daum C."/>
            <person name="Saski C.A."/>
            <person name="Payton A.C."/>
            <person name="Mcbreen J.C."/>
            <person name="Conrad R.E."/>
            <person name="Kollar L.M."/>
            <person name="Olsson S."/>
            <person name="Huttunen S."/>
            <person name="Landis J.B."/>
            <person name="Wickett N.J."/>
            <person name="Johnson M.G."/>
            <person name="Rensing S.A."/>
            <person name="Grimwood J."/>
            <person name="Schmutz J."/>
            <person name="Mcdaniel S.F."/>
        </authorList>
    </citation>
    <scope>NUCLEOTIDE SEQUENCE</scope>
    <source>
        <strain evidence="3">R40</strain>
    </source>
</reference>
<evidence type="ECO:0000313" key="4">
    <source>
        <dbReference type="Proteomes" id="UP000822688"/>
    </source>
</evidence>
<name>A0A8T0GSQ0_CERPU</name>
<dbReference type="PANTHER" id="PTHR46248:SF4">
    <property type="entry name" value="OS01G0147800 PROTEIN"/>
    <property type="match status" value="1"/>
</dbReference>
<feature type="compositionally biased region" description="Basic residues" evidence="1">
    <location>
        <begin position="336"/>
        <end position="346"/>
    </location>
</feature>
<keyword evidence="4" id="KW-1185">Reference proteome</keyword>
<organism evidence="3 4">
    <name type="scientific">Ceratodon purpureus</name>
    <name type="common">Fire moss</name>
    <name type="synonym">Dicranum purpureum</name>
    <dbReference type="NCBI Taxonomy" id="3225"/>
    <lineage>
        <taxon>Eukaryota</taxon>
        <taxon>Viridiplantae</taxon>
        <taxon>Streptophyta</taxon>
        <taxon>Embryophyta</taxon>
        <taxon>Bryophyta</taxon>
        <taxon>Bryophytina</taxon>
        <taxon>Bryopsida</taxon>
        <taxon>Dicranidae</taxon>
        <taxon>Pseudoditrichales</taxon>
        <taxon>Ditrichaceae</taxon>
        <taxon>Ceratodon</taxon>
    </lineage>
</organism>
<gene>
    <name evidence="3" type="ORF">KC19_9G165500</name>
</gene>
<comment type="caution">
    <text evidence="3">The sequence shown here is derived from an EMBL/GenBank/DDBJ whole genome shotgun (WGS) entry which is preliminary data.</text>
</comment>
<sequence length="798" mass="87828">MMKDCFSFLSLHSCSLLCRRPDDDIAANAYRLRAVMPESSACLFAAHYCVSHSWRSGANEDFSEDLRRHCARPYVNGSMQGIECALPLAPVSSIVSSESVQVHHHDIEVNLNGMLPELHDQRLALEQEIASLKEKLTHEIKLREALKGGLQRSPGNLPKIPGYVPAKTRELLFEVAVLEEEVIFLEKHAVYLQQELQDEINPESSSSMSLSGEKETVSASKKPVLDIAIPEAEVSEPTTPNVPVSPLLTPFVTPEWRPSALSSPTHDGSMSLSSPSAFVLPLSMTSSPHGEESYGVPNHGEEAERVPPQVLIRKRVIRRGSSSSESLPADVSDRKPSRKKPSHKKSQSLPCLIKKTDVECDPNCAKPSSVKKEAEKDVYERLSAPKNGGHARSLVHTSAPANSDKPGNAALRRSASGKDVQSKYLTRTPQRPAALLNEKVNKCGKRPTSRKEHPGRSPPLASPQLETKAVPYFRRSSSNREAETECSLTSSPSPVFEDKAIASIKRIVSSMSPAGSPQLKFHNCSNSSPTPNAEQGNQDRLVTPFKLPPTGEKENLKMLSLSDERRRTHDLVITRTLPPIKLNMVSDKTPSPFKNAAQQRLTGMNNFSENAKLYAKAKLSTSPTKQGFKVRPVQVQKSSSKVGDSEQYASKGEKKFDLLHHKSESDTVDYDDKDDKVGMACAPIADASWLSDDLARLFGTVCSKIRRHSSSSDPATNKMVAKPPMSLLGGSQRVSSFGRSQSFDIRSQGGLQLLEEFCSDEMDVLDSYDARKHRTANSGPHRHYYKAIKLPLEQKLKT</sequence>
<dbReference type="Pfam" id="PF14389">
    <property type="entry name" value="Lzipper-MIP1"/>
    <property type="match status" value="1"/>
</dbReference>
<evidence type="ECO:0000259" key="2">
    <source>
        <dbReference type="Pfam" id="PF14389"/>
    </source>
</evidence>
<protein>
    <recommendedName>
        <fullName evidence="2">Ternary complex factor MIP1 leucine-zipper domain-containing protein</fullName>
    </recommendedName>
</protein>
<feature type="region of interest" description="Disordered" evidence="1">
    <location>
        <begin position="383"/>
        <end position="463"/>
    </location>
</feature>
<dbReference type="EMBL" id="CM026430">
    <property type="protein sequence ID" value="KAG0562696.1"/>
    <property type="molecule type" value="Genomic_DNA"/>
</dbReference>
<proteinExistence type="predicted"/>